<evidence type="ECO:0000313" key="7">
    <source>
        <dbReference type="WBParaSite" id="Gr19_v10_g51.t1"/>
    </source>
</evidence>
<evidence type="ECO:0000256" key="3">
    <source>
        <dbReference type="ARBA" id="ARBA00022989"/>
    </source>
</evidence>
<organism evidence="6 7">
    <name type="scientific">Globodera rostochiensis</name>
    <name type="common">Golden nematode worm</name>
    <name type="synonym">Heterodera rostochiensis</name>
    <dbReference type="NCBI Taxonomy" id="31243"/>
    <lineage>
        <taxon>Eukaryota</taxon>
        <taxon>Metazoa</taxon>
        <taxon>Ecdysozoa</taxon>
        <taxon>Nematoda</taxon>
        <taxon>Chromadorea</taxon>
        <taxon>Rhabditida</taxon>
        <taxon>Tylenchina</taxon>
        <taxon>Tylenchomorpha</taxon>
        <taxon>Tylenchoidea</taxon>
        <taxon>Heteroderidae</taxon>
        <taxon>Heteroderinae</taxon>
        <taxon>Globodera</taxon>
    </lineage>
</organism>
<dbReference type="InterPro" id="IPR047130">
    <property type="entry name" value="7TM_GPCR_Srsx_nematod"/>
</dbReference>
<dbReference type="WBParaSite" id="Gr19_v10_g51.t1">
    <property type="protein sequence ID" value="Gr19_v10_g51.t1"/>
    <property type="gene ID" value="Gr19_v10_g51"/>
</dbReference>
<accession>A0A914HWD9</accession>
<reference evidence="7" key="1">
    <citation type="submission" date="2022-11" db="UniProtKB">
        <authorList>
            <consortium name="WormBaseParasite"/>
        </authorList>
    </citation>
    <scope>IDENTIFICATION</scope>
</reference>
<feature type="transmembrane region" description="Helical" evidence="5">
    <location>
        <begin position="264"/>
        <end position="288"/>
    </location>
</feature>
<feature type="transmembrane region" description="Helical" evidence="5">
    <location>
        <begin position="92"/>
        <end position="120"/>
    </location>
</feature>
<feature type="transmembrane region" description="Helical" evidence="5">
    <location>
        <begin position="496"/>
        <end position="523"/>
    </location>
</feature>
<dbReference type="InterPro" id="IPR019424">
    <property type="entry name" value="7TM_GPCR_Srsx"/>
</dbReference>
<keyword evidence="2 5" id="KW-0812">Transmembrane</keyword>
<feature type="transmembrane region" description="Helical" evidence="5">
    <location>
        <begin position="450"/>
        <end position="476"/>
    </location>
</feature>
<keyword evidence="4 5" id="KW-0472">Membrane</keyword>
<dbReference type="PANTHER" id="PTHR23360:SF5">
    <property type="entry name" value="G-PROTEIN COUPLED RECEPTORS FAMILY 1 PROFILE DOMAIN-CONTAINING PROTEIN"/>
    <property type="match status" value="1"/>
</dbReference>
<feature type="transmembrane region" description="Helical" evidence="5">
    <location>
        <begin position="334"/>
        <end position="359"/>
    </location>
</feature>
<dbReference type="InterPro" id="IPR000276">
    <property type="entry name" value="GPCR_Rhodpsn"/>
</dbReference>
<feature type="transmembrane region" description="Helical" evidence="5">
    <location>
        <begin position="573"/>
        <end position="597"/>
    </location>
</feature>
<evidence type="ECO:0000256" key="5">
    <source>
        <dbReference type="SAM" id="Phobius"/>
    </source>
</evidence>
<feature type="transmembrane region" description="Helical" evidence="5">
    <location>
        <begin position="62"/>
        <end position="86"/>
    </location>
</feature>
<feature type="transmembrane region" description="Helical" evidence="5">
    <location>
        <begin position="187"/>
        <end position="214"/>
    </location>
</feature>
<feature type="transmembrane region" description="Helical" evidence="5">
    <location>
        <begin position="308"/>
        <end position="328"/>
    </location>
</feature>
<dbReference type="Pfam" id="PF10320">
    <property type="entry name" value="7TM_GPCR_Srsx"/>
    <property type="match status" value="2"/>
</dbReference>
<proteinExistence type="predicted"/>
<evidence type="ECO:0000256" key="2">
    <source>
        <dbReference type="ARBA" id="ARBA00022692"/>
    </source>
</evidence>
<evidence type="ECO:0000313" key="6">
    <source>
        <dbReference type="Proteomes" id="UP000887572"/>
    </source>
</evidence>
<feature type="transmembrane region" description="Helical" evidence="5">
    <location>
        <begin position="141"/>
        <end position="167"/>
    </location>
</feature>
<sequence>MSAVNASSDNAIYLAYRFAGPSADLVVPAVAQYAVVAVGIVLNAAVLVVTAKSSSLRGSANFLMAMLCMFELIHQTGHTFFLVVVISGTNFVSLLTAGLFMAPMIFALNCGLMAMFCTAFDRLFAVAATHLHKEIYLRFKYAYLLGHLFICTIYGAFTLNYVLVYAFENAGNPTTGVVAETLLGPVGYKFFAGAVILSLCSICCYVAIFVIICSKNGVRQETNTRLVRSLLIILSISIGGYLFSLALFQLLYSFGHLFWSPIQIWQLGFIGGVLLNAGAAANAPVLYFNSTEYRHVFKKEWRALAERFGIKTVQNVATTQIYLAYRFAGPSADLIVPAGVLYAVVAVGIVLNAAVLVVTAKSSSLRGSANFLMAMLCMFELIHQTGHTFFLVVVISGTNFVSLLTAGLFMAPMIFALNCGLMAMFCAAFDRLFAVAAAHLHKEIYLRFKYAYLLGHLFVCTIYGAFTLNYVLVYAFENAGNPTTGVVAETLLGPVGYKFFTGTFILSLCSICCYVTIFVIICSKNGVSQETNTRLVRSLLIILSISIGGYLFSLALYQLLYAFGNLFGSPIRIWQLSFIGGVLLNAGAAANAPVLYFNSTEYRRVFKKEWRALAERFGIKTVQNVATTQVRSANPNKIHSSQQMQSIQINRY</sequence>
<dbReference type="Proteomes" id="UP000887572">
    <property type="component" value="Unplaced"/>
</dbReference>
<keyword evidence="6" id="KW-1185">Reference proteome</keyword>
<protein>
    <submittedName>
        <fullName evidence="7">G protein-coupled receptor</fullName>
    </submittedName>
</protein>
<name>A0A914HWD9_GLORO</name>
<dbReference type="SMART" id="SM01381">
    <property type="entry name" value="7TM_GPCR_Srsx"/>
    <property type="match status" value="2"/>
</dbReference>
<keyword evidence="3 5" id="KW-1133">Transmembrane helix</keyword>
<dbReference type="PANTHER" id="PTHR23360">
    <property type="entry name" value="G-PROTEIN COUPLED RECEPTORS FAMILY 1 PROFILE DOMAIN-CONTAINING PROTEIN-RELATED"/>
    <property type="match status" value="1"/>
</dbReference>
<feature type="transmembrane region" description="Helical" evidence="5">
    <location>
        <begin position="401"/>
        <end position="429"/>
    </location>
</feature>
<evidence type="ECO:0000256" key="4">
    <source>
        <dbReference type="ARBA" id="ARBA00023136"/>
    </source>
</evidence>
<feature type="transmembrane region" description="Helical" evidence="5">
    <location>
        <begin position="535"/>
        <end position="561"/>
    </location>
</feature>
<comment type="subcellular location">
    <subcellularLocation>
        <location evidence="1">Membrane</location>
    </subcellularLocation>
</comment>
<dbReference type="GO" id="GO:0016020">
    <property type="term" value="C:membrane"/>
    <property type="evidence" value="ECO:0007669"/>
    <property type="project" value="UniProtKB-SubCell"/>
</dbReference>
<dbReference type="GO" id="GO:0004930">
    <property type="term" value="F:G protein-coupled receptor activity"/>
    <property type="evidence" value="ECO:0007669"/>
    <property type="project" value="InterPro"/>
</dbReference>
<dbReference type="AlphaFoldDB" id="A0A914HWD9"/>
<feature type="transmembrane region" description="Helical" evidence="5">
    <location>
        <begin position="226"/>
        <end position="252"/>
    </location>
</feature>
<evidence type="ECO:0000256" key="1">
    <source>
        <dbReference type="ARBA" id="ARBA00004370"/>
    </source>
</evidence>
<dbReference type="SUPFAM" id="SSF81321">
    <property type="entry name" value="Family A G protein-coupled receptor-like"/>
    <property type="match status" value="2"/>
</dbReference>
<feature type="transmembrane region" description="Helical" evidence="5">
    <location>
        <begin position="30"/>
        <end position="50"/>
    </location>
</feature>
<dbReference type="Gene3D" id="1.20.1070.10">
    <property type="entry name" value="Rhodopsin 7-helix transmembrane proteins"/>
    <property type="match status" value="2"/>
</dbReference>
<feature type="transmembrane region" description="Helical" evidence="5">
    <location>
        <begin position="371"/>
        <end position="395"/>
    </location>
</feature>